<name>A0A066ZS01_HYDMR</name>
<evidence type="ECO:0000256" key="5">
    <source>
        <dbReference type="ARBA" id="ARBA00023004"/>
    </source>
</evidence>
<accession>A0A066ZS01</accession>
<dbReference type="InterPro" id="IPR006314">
    <property type="entry name" value="Dyp_peroxidase"/>
</dbReference>
<feature type="domain" description="Dyp-type peroxidase C-terminal" evidence="8">
    <location>
        <begin position="147"/>
        <end position="306"/>
    </location>
</feature>
<comment type="cofactor">
    <cofactor evidence="1">
        <name>heme b</name>
        <dbReference type="ChEBI" id="CHEBI:60344"/>
    </cofactor>
</comment>
<reference evidence="9 10" key="1">
    <citation type="submission" date="2014-04" db="EMBL/GenBank/DDBJ databases">
        <title>Draft genome sequence of Hydrogenovibrio marinus MH-110, a model organism for aerobic H2 metabolism.</title>
        <authorList>
            <person name="Cha H.J."/>
            <person name="Jo B.H."/>
            <person name="Hwang B.H."/>
        </authorList>
    </citation>
    <scope>NUCLEOTIDE SEQUENCE [LARGE SCALE GENOMIC DNA]</scope>
    <source>
        <strain evidence="9 10">MH-110</strain>
    </source>
</reference>
<dbReference type="GO" id="GO:0004601">
    <property type="term" value="F:peroxidase activity"/>
    <property type="evidence" value="ECO:0007669"/>
    <property type="project" value="UniProtKB-KW"/>
</dbReference>
<keyword evidence="10" id="KW-1185">Reference proteome</keyword>
<evidence type="ECO:0000313" key="10">
    <source>
        <dbReference type="Proteomes" id="UP000027341"/>
    </source>
</evidence>
<evidence type="ECO:0000256" key="1">
    <source>
        <dbReference type="ARBA" id="ARBA00001970"/>
    </source>
</evidence>
<keyword evidence="5" id="KW-0408">Iron</keyword>
<dbReference type="InterPro" id="IPR048327">
    <property type="entry name" value="Dyp_perox_N"/>
</dbReference>
<evidence type="ECO:0008006" key="11">
    <source>
        <dbReference type="Google" id="ProtNLM"/>
    </source>
</evidence>
<keyword evidence="2" id="KW-0575">Peroxidase</keyword>
<gene>
    <name evidence="9" type="ORF">EI16_08180</name>
</gene>
<dbReference type="PANTHER" id="PTHR30521:SF0">
    <property type="entry name" value="DYP-TYPE PEROXIDASE FAMILY PROTEIN"/>
    <property type="match status" value="1"/>
</dbReference>
<keyword evidence="4" id="KW-0560">Oxidoreductase</keyword>
<proteinExistence type="inferred from homology"/>
<dbReference type="PANTHER" id="PTHR30521">
    <property type="entry name" value="DEFERROCHELATASE/PEROXIDASE"/>
    <property type="match status" value="1"/>
</dbReference>
<evidence type="ECO:0000256" key="4">
    <source>
        <dbReference type="ARBA" id="ARBA00023002"/>
    </source>
</evidence>
<protein>
    <recommendedName>
        <fullName evidence="11">Peroxidase</fullName>
    </recommendedName>
</protein>
<evidence type="ECO:0000256" key="3">
    <source>
        <dbReference type="ARBA" id="ARBA00022723"/>
    </source>
</evidence>
<dbReference type="NCBIfam" id="TIGR01413">
    <property type="entry name" value="Dyp_perox_fam"/>
    <property type="match status" value="1"/>
</dbReference>
<dbReference type="STRING" id="28885.EI16_08180"/>
<evidence type="ECO:0000313" key="9">
    <source>
        <dbReference type="EMBL" id="KDN96247.1"/>
    </source>
</evidence>
<evidence type="ECO:0000259" key="7">
    <source>
        <dbReference type="Pfam" id="PF04261"/>
    </source>
</evidence>
<dbReference type="InterPro" id="IPR011008">
    <property type="entry name" value="Dimeric_a/b-barrel"/>
</dbReference>
<dbReference type="GO" id="GO:0005829">
    <property type="term" value="C:cytosol"/>
    <property type="evidence" value="ECO:0007669"/>
    <property type="project" value="TreeGrafter"/>
</dbReference>
<dbReference type="Pfam" id="PF04261">
    <property type="entry name" value="Dyp_perox_N"/>
    <property type="match status" value="1"/>
</dbReference>
<dbReference type="PROSITE" id="PS51404">
    <property type="entry name" value="DYP_PEROXIDASE"/>
    <property type="match status" value="1"/>
</dbReference>
<sequence length="317" mass="35873">MFQPYQEGIFQEGARHTYFLEYKLDFSKIDAVRQAIAKCLQSHPIDEVVIARYPKEALKVRTVVSFGKRAWKALASDSKMPKDLKDFETLSGQQGHTSPSTQRDVFLWLQADDFSVLYDQATWIQKQMKSVAELAFEQVGFNYYHSLDLIGFEDGTANPKTDELRVSAAVIPEGQPGAGGSLVLSQKWVHDMDTWSQVPLHCQEAIVGRTKRANEELEGEMMPDDSHVSRTDLKVDGVAMKIFRRSSAFGNLSEKGLMFLAFGCELRRFSTQLDSMFGLTEDGKIDQIIRYSKAVTGSYWFAPSKEDLAEVFETETF</sequence>
<keyword evidence="3" id="KW-0479">Metal-binding</keyword>
<organism evidence="9 10">
    <name type="scientific">Hydrogenovibrio marinus</name>
    <dbReference type="NCBI Taxonomy" id="28885"/>
    <lineage>
        <taxon>Bacteria</taxon>
        <taxon>Pseudomonadati</taxon>
        <taxon>Pseudomonadota</taxon>
        <taxon>Gammaproteobacteria</taxon>
        <taxon>Thiotrichales</taxon>
        <taxon>Piscirickettsiaceae</taxon>
        <taxon>Hydrogenovibrio</taxon>
    </lineage>
</organism>
<dbReference type="InterPro" id="IPR048328">
    <property type="entry name" value="Dyp_perox_C"/>
</dbReference>
<dbReference type="EMBL" id="JMIU01000001">
    <property type="protein sequence ID" value="KDN96247.1"/>
    <property type="molecule type" value="Genomic_DNA"/>
</dbReference>
<comment type="caution">
    <text evidence="9">The sequence shown here is derived from an EMBL/GenBank/DDBJ whole genome shotgun (WGS) entry which is preliminary data.</text>
</comment>
<dbReference type="Proteomes" id="UP000027341">
    <property type="component" value="Unassembled WGS sequence"/>
</dbReference>
<feature type="domain" description="Dyp-type peroxidase N-terminal" evidence="7">
    <location>
        <begin position="6"/>
        <end position="142"/>
    </location>
</feature>
<dbReference type="AlphaFoldDB" id="A0A066ZS01"/>
<evidence type="ECO:0000259" key="8">
    <source>
        <dbReference type="Pfam" id="PF20628"/>
    </source>
</evidence>
<dbReference type="Pfam" id="PF20628">
    <property type="entry name" value="Dyp_perox_C"/>
    <property type="match status" value="1"/>
</dbReference>
<dbReference type="GO" id="GO:0046872">
    <property type="term" value="F:metal ion binding"/>
    <property type="evidence" value="ECO:0007669"/>
    <property type="project" value="UniProtKB-KW"/>
</dbReference>
<dbReference type="SUPFAM" id="SSF54909">
    <property type="entry name" value="Dimeric alpha+beta barrel"/>
    <property type="match status" value="1"/>
</dbReference>
<evidence type="ECO:0000256" key="2">
    <source>
        <dbReference type="ARBA" id="ARBA00022559"/>
    </source>
</evidence>
<dbReference type="GO" id="GO:0020037">
    <property type="term" value="F:heme binding"/>
    <property type="evidence" value="ECO:0007669"/>
    <property type="project" value="InterPro"/>
</dbReference>
<comment type="similarity">
    <text evidence="6">Belongs to the DyP-type peroxidase family.</text>
</comment>
<evidence type="ECO:0000256" key="6">
    <source>
        <dbReference type="ARBA" id="ARBA00025737"/>
    </source>
</evidence>